<keyword evidence="2" id="KW-1133">Transmembrane helix</keyword>
<dbReference type="AlphaFoldDB" id="A0A543BHW1"/>
<keyword evidence="4" id="KW-1185">Reference proteome</keyword>
<keyword evidence="2" id="KW-0472">Membrane</keyword>
<evidence type="ECO:0000256" key="1">
    <source>
        <dbReference type="SAM" id="MobiDB-lite"/>
    </source>
</evidence>
<accession>A0A543BHW1</accession>
<keyword evidence="2" id="KW-0812">Transmembrane</keyword>
<evidence type="ECO:0000256" key="2">
    <source>
        <dbReference type="SAM" id="Phobius"/>
    </source>
</evidence>
<dbReference type="EMBL" id="VFOX01000001">
    <property type="protein sequence ID" value="TQL84425.1"/>
    <property type="molecule type" value="Genomic_DNA"/>
</dbReference>
<organism evidence="3 4">
    <name type="scientific">Microbacterium saperdae</name>
    <dbReference type="NCBI Taxonomy" id="69368"/>
    <lineage>
        <taxon>Bacteria</taxon>
        <taxon>Bacillati</taxon>
        <taxon>Actinomycetota</taxon>
        <taxon>Actinomycetes</taxon>
        <taxon>Micrococcales</taxon>
        <taxon>Microbacteriaceae</taxon>
        <taxon>Microbacterium</taxon>
    </lineage>
</organism>
<gene>
    <name evidence="3" type="ORF">FB560_0012</name>
</gene>
<proteinExistence type="predicted"/>
<name>A0A543BHW1_9MICO</name>
<evidence type="ECO:0000313" key="4">
    <source>
        <dbReference type="Proteomes" id="UP000317209"/>
    </source>
</evidence>
<dbReference type="Proteomes" id="UP000317209">
    <property type="component" value="Unassembled WGS sequence"/>
</dbReference>
<comment type="caution">
    <text evidence="3">The sequence shown here is derived from an EMBL/GenBank/DDBJ whole genome shotgun (WGS) entry which is preliminary data.</text>
</comment>
<feature type="transmembrane region" description="Helical" evidence="2">
    <location>
        <begin position="6"/>
        <end position="27"/>
    </location>
</feature>
<evidence type="ECO:0000313" key="3">
    <source>
        <dbReference type="EMBL" id="TQL84425.1"/>
    </source>
</evidence>
<feature type="region of interest" description="Disordered" evidence="1">
    <location>
        <begin position="30"/>
        <end position="56"/>
    </location>
</feature>
<dbReference type="RefSeq" id="WP_170197992.1">
    <property type="nucleotide sequence ID" value="NZ_VFOX01000001.1"/>
</dbReference>
<protein>
    <submittedName>
        <fullName evidence="3">Uncharacterized protein</fullName>
    </submittedName>
</protein>
<sequence>MNQSDVLFLVVFLILLSSLTVFIVQFVRSRRRGSGDGDGRAGWWEGPWDEDQRPPR</sequence>
<reference evidence="3 4" key="1">
    <citation type="submission" date="2019-06" db="EMBL/GenBank/DDBJ databases">
        <title>Sequencing the genomes of 1000 actinobacteria strains.</title>
        <authorList>
            <person name="Klenk H.-P."/>
        </authorList>
    </citation>
    <scope>NUCLEOTIDE SEQUENCE [LARGE SCALE GENOMIC DNA]</scope>
    <source>
        <strain evidence="3 4">DSM 20169</strain>
    </source>
</reference>